<evidence type="ECO:0000256" key="1">
    <source>
        <dbReference type="SAM" id="Phobius"/>
    </source>
</evidence>
<keyword evidence="1" id="KW-1133">Transmembrane helix</keyword>
<protein>
    <recommendedName>
        <fullName evidence="4">Transmembrane protein</fullName>
    </recommendedName>
</protein>
<feature type="transmembrane region" description="Helical" evidence="1">
    <location>
        <begin position="72"/>
        <end position="91"/>
    </location>
</feature>
<organism evidence="2 3">
    <name type="scientific">Amycolatopsis antarctica</name>
    <dbReference type="NCBI Taxonomy" id="1854586"/>
    <lineage>
        <taxon>Bacteria</taxon>
        <taxon>Bacillati</taxon>
        <taxon>Actinomycetota</taxon>
        <taxon>Actinomycetes</taxon>
        <taxon>Pseudonocardiales</taxon>
        <taxon>Pseudonocardiaceae</taxon>
        <taxon>Amycolatopsis</taxon>
    </lineage>
</organism>
<proteinExistence type="predicted"/>
<name>A0A263D5L7_9PSEU</name>
<sequence length="138" mass="14391">MRIAVFTAGLAMLVWGGYLFAEFALPLGPQGLVAAAWLFGGPLAHDLLVAPVVGVVGLLLIRALPAAWRAPVRLALVLTAMLGLLAFPLLWREFGTPPSPGLHDADTTTGLLLTLAVVWTVSLAAGAYRQLAPARSGD</sequence>
<keyword evidence="1" id="KW-0472">Membrane</keyword>
<dbReference type="Proteomes" id="UP000242444">
    <property type="component" value="Unassembled WGS sequence"/>
</dbReference>
<reference evidence="2 3" key="1">
    <citation type="submission" date="2017-07" db="EMBL/GenBank/DDBJ databases">
        <title>Amycolatopsis antarcticus sp. nov., isolated from the surface of an Antarcticus brown macroalga.</title>
        <authorList>
            <person name="Wang J."/>
            <person name="Leiva S."/>
            <person name="Huang J."/>
            <person name="Huang Y."/>
        </authorList>
    </citation>
    <scope>NUCLEOTIDE SEQUENCE [LARGE SCALE GENOMIC DNA]</scope>
    <source>
        <strain evidence="2 3">AU-G6</strain>
    </source>
</reference>
<dbReference type="RefSeq" id="WP_094861995.1">
    <property type="nucleotide sequence ID" value="NZ_NKYE01000004.1"/>
</dbReference>
<gene>
    <name evidence="2" type="ORF">CFN78_07965</name>
</gene>
<accession>A0A263D5L7</accession>
<dbReference type="InParanoid" id="A0A263D5L7"/>
<keyword evidence="3" id="KW-1185">Reference proteome</keyword>
<dbReference type="OrthoDB" id="3630320at2"/>
<comment type="caution">
    <text evidence="2">The sequence shown here is derived from an EMBL/GenBank/DDBJ whole genome shotgun (WGS) entry which is preliminary data.</text>
</comment>
<dbReference type="AlphaFoldDB" id="A0A263D5L7"/>
<dbReference type="EMBL" id="NKYE01000004">
    <property type="protein sequence ID" value="OZM73479.1"/>
    <property type="molecule type" value="Genomic_DNA"/>
</dbReference>
<evidence type="ECO:0008006" key="4">
    <source>
        <dbReference type="Google" id="ProtNLM"/>
    </source>
</evidence>
<keyword evidence="1" id="KW-0812">Transmembrane</keyword>
<evidence type="ECO:0000313" key="3">
    <source>
        <dbReference type="Proteomes" id="UP000242444"/>
    </source>
</evidence>
<feature type="transmembrane region" description="Helical" evidence="1">
    <location>
        <begin position="111"/>
        <end position="128"/>
    </location>
</feature>
<feature type="transmembrane region" description="Helical" evidence="1">
    <location>
        <begin position="37"/>
        <end position="60"/>
    </location>
</feature>
<evidence type="ECO:0000313" key="2">
    <source>
        <dbReference type="EMBL" id="OZM73479.1"/>
    </source>
</evidence>